<proteinExistence type="predicted"/>
<name>A0A511NKZ9_9FLAO</name>
<gene>
    <name evidence="2" type="ORF">EB1_32690</name>
</gene>
<evidence type="ECO:0000256" key="1">
    <source>
        <dbReference type="SAM" id="SignalP"/>
    </source>
</evidence>
<evidence type="ECO:0000313" key="3">
    <source>
        <dbReference type="Proteomes" id="UP000321245"/>
    </source>
</evidence>
<reference evidence="2 3" key="1">
    <citation type="submission" date="2019-07" db="EMBL/GenBank/DDBJ databases">
        <title>Whole genome shotgun sequence of Empedobacter brevis NBRC 14943.</title>
        <authorList>
            <person name="Hosoyama A."/>
            <person name="Uohara A."/>
            <person name="Ohji S."/>
            <person name="Ichikawa N."/>
        </authorList>
    </citation>
    <scope>NUCLEOTIDE SEQUENCE [LARGE SCALE GENOMIC DNA]</scope>
    <source>
        <strain evidence="2 3">NBRC 14943</strain>
    </source>
</reference>
<dbReference type="Pfam" id="PF22252">
    <property type="entry name" value="PNGase_F-II_N"/>
    <property type="match status" value="1"/>
</dbReference>
<dbReference type="GeneID" id="84650548"/>
<dbReference type="InterPro" id="IPR005901">
    <property type="entry name" value="GLPGLI"/>
</dbReference>
<protein>
    <recommendedName>
        <fullName evidence="4">GLPGLI family protein</fullName>
    </recommendedName>
</protein>
<comment type="caution">
    <text evidence="2">The sequence shown here is derived from an EMBL/GenBank/DDBJ whole genome shotgun (WGS) entry which is preliminary data.</text>
</comment>
<feature type="chain" id="PRO_5022074760" description="GLPGLI family protein" evidence="1">
    <location>
        <begin position="18"/>
        <end position="254"/>
    </location>
</feature>
<evidence type="ECO:0000313" key="2">
    <source>
        <dbReference type="EMBL" id="GEM53479.1"/>
    </source>
</evidence>
<accession>A0A511NKZ9</accession>
<dbReference type="AlphaFoldDB" id="A0A511NKZ9"/>
<dbReference type="Proteomes" id="UP000321245">
    <property type="component" value="Unassembled WGS sequence"/>
</dbReference>
<dbReference type="STRING" id="1218108.GCA_000382425_02413"/>
<dbReference type="OrthoDB" id="1437557at2"/>
<sequence length="254" mass="29981">MNKLFALFCIISSFAQAQVYEVLVETKHQTVYSEKGLEFFQEIKDPDQRKWNIEQNSNPPALDFKVYSSKSELNTFEQDKVNNEQDFKGQIKKSVPGLNFGYSYTSFVEKANYLPIDIYGKKYTVKSDLKDLVWNYTNETKEIMGYKAEKAISKYGDFQLEMWFTKEIPFNFMPANIQPIEGFVLEMNYYIENEAGKMNNFVRVKSFKQIEKYKFKKTSKAPIITEEKSFELYDEANEKRNEMFNQDKGIDKKD</sequence>
<dbReference type="EMBL" id="BJXC01000031">
    <property type="protein sequence ID" value="GEM53479.1"/>
    <property type="molecule type" value="Genomic_DNA"/>
</dbReference>
<keyword evidence="1" id="KW-0732">Signal</keyword>
<evidence type="ECO:0008006" key="4">
    <source>
        <dbReference type="Google" id="ProtNLM"/>
    </source>
</evidence>
<feature type="signal peptide" evidence="1">
    <location>
        <begin position="1"/>
        <end position="17"/>
    </location>
</feature>
<keyword evidence="3" id="KW-1185">Reference proteome</keyword>
<organism evidence="2 3">
    <name type="scientific">Empedobacter brevis NBRC 14943 = ATCC 43319</name>
    <dbReference type="NCBI Taxonomy" id="1218108"/>
    <lineage>
        <taxon>Bacteria</taxon>
        <taxon>Pseudomonadati</taxon>
        <taxon>Bacteroidota</taxon>
        <taxon>Flavobacteriia</taxon>
        <taxon>Flavobacteriales</taxon>
        <taxon>Weeksellaceae</taxon>
        <taxon>Empedobacter</taxon>
    </lineage>
</organism>
<dbReference type="NCBIfam" id="TIGR01200">
    <property type="entry name" value="GLPGLI"/>
    <property type="match status" value="1"/>
</dbReference>
<dbReference type="RefSeq" id="WP_019975889.1">
    <property type="nucleotide sequence ID" value="NZ_BJXC01000031.1"/>
</dbReference>